<dbReference type="GO" id="GO:0009279">
    <property type="term" value="C:cell outer membrane"/>
    <property type="evidence" value="ECO:0007669"/>
    <property type="project" value="UniProtKB-SubCell"/>
</dbReference>
<dbReference type="Pfam" id="PF13609">
    <property type="entry name" value="Porin_4"/>
    <property type="match status" value="1"/>
</dbReference>
<keyword evidence="7" id="KW-0406">Ion transport</keyword>
<keyword evidence="6" id="KW-0732">Signal</keyword>
<feature type="domain" description="Porin" evidence="12">
    <location>
        <begin position="47"/>
        <end position="422"/>
    </location>
</feature>
<dbReference type="GO" id="GO:0046930">
    <property type="term" value="C:pore complex"/>
    <property type="evidence" value="ECO:0007669"/>
    <property type="project" value="UniProtKB-KW"/>
</dbReference>
<dbReference type="GO" id="GO:0015288">
    <property type="term" value="F:porin activity"/>
    <property type="evidence" value="ECO:0007669"/>
    <property type="project" value="UniProtKB-KW"/>
</dbReference>
<dbReference type="AlphaFoldDB" id="A0A5E4ZN26"/>
<evidence type="ECO:0000256" key="8">
    <source>
        <dbReference type="ARBA" id="ARBA00023114"/>
    </source>
</evidence>
<evidence type="ECO:0000259" key="12">
    <source>
        <dbReference type="Pfam" id="PF13609"/>
    </source>
</evidence>
<comment type="subcellular location">
    <subcellularLocation>
        <location evidence="1">Cell outer membrane</location>
        <topology evidence="1">Multi-pass membrane protein</topology>
    </subcellularLocation>
</comment>
<keyword evidence="9" id="KW-0472">Membrane</keyword>
<keyword evidence="8" id="KW-0626">Porin</keyword>
<comment type="subunit">
    <text evidence="2">Homotrimer.</text>
</comment>
<dbReference type="OrthoDB" id="5293374at2"/>
<evidence type="ECO:0000256" key="4">
    <source>
        <dbReference type="ARBA" id="ARBA00022452"/>
    </source>
</evidence>
<evidence type="ECO:0000256" key="6">
    <source>
        <dbReference type="ARBA" id="ARBA00022729"/>
    </source>
</evidence>
<feature type="region of interest" description="Disordered" evidence="11">
    <location>
        <begin position="80"/>
        <end position="101"/>
    </location>
</feature>
<keyword evidence="3" id="KW-0813">Transport</keyword>
<organism evidence="13 14">
    <name type="scientific">Pandoraea captiosa</name>
    <dbReference type="NCBI Taxonomy" id="2508302"/>
    <lineage>
        <taxon>Bacteria</taxon>
        <taxon>Pseudomonadati</taxon>
        <taxon>Pseudomonadota</taxon>
        <taxon>Betaproteobacteria</taxon>
        <taxon>Burkholderiales</taxon>
        <taxon>Burkholderiaceae</taxon>
        <taxon>Pandoraea</taxon>
    </lineage>
</organism>
<keyword evidence="10" id="KW-0998">Cell outer membrane</keyword>
<dbReference type="PANTHER" id="PTHR34501:SF9">
    <property type="entry name" value="MAJOR OUTER MEMBRANE PROTEIN P.IA"/>
    <property type="match status" value="1"/>
</dbReference>
<keyword evidence="5" id="KW-0812">Transmembrane</keyword>
<dbReference type="InterPro" id="IPR050298">
    <property type="entry name" value="Gram-neg_bact_OMP"/>
</dbReference>
<evidence type="ECO:0000256" key="9">
    <source>
        <dbReference type="ARBA" id="ARBA00023136"/>
    </source>
</evidence>
<dbReference type="Proteomes" id="UP000414136">
    <property type="component" value="Unassembled WGS sequence"/>
</dbReference>
<dbReference type="InterPro" id="IPR023614">
    <property type="entry name" value="Porin_dom_sf"/>
</dbReference>
<dbReference type="SUPFAM" id="SSF56935">
    <property type="entry name" value="Porins"/>
    <property type="match status" value="1"/>
</dbReference>
<dbReference type="Gene3D" id="2.40.160.10">
    <property type="entry name" value="Porin"/>
    <property type="match status" value="1"/>
</dbReference>
<dbReference type="CDD" id="cd00342">
    <property type="entry name" value="gram_neg_porins"/>
    <property type="match status" value="1"/>
</dbReference>
<evidence type="ECO:0000256" key="11">
    <source>
        <dbReference type="SAM" id="MobiDB-lite"/>
    </source>
</evidence>
<protein>
    <submittedName>
        <fullName evidence="13">Porin</fullName>
    </submittedName>
</protein>
<evidence type="ECO:0000256" key="3">
    <source>
        <dbReference type="ARBA" id="ARBA00022448"/>
    </source>
</evidence>
<dbReference type="RefSeq" id="WP_150623019.1">
    <property type="nucleotide sequence ID" value="NZ_CABPSQ010000001.1"/>
</dbReference>
<evidence type="ECO:0000256" key="10">
    <source>
        <dbReference type="ARBA" id="ARBA00023237"/>
    </source>
</evidence>
<evidence type="ECO:0000256" key="1">
    <source>
        <dbReference type="ARBA" id="ARBA00004571"/>
    </source>
</evidence>
<dbReference type="PRINTS" id="PR00184">
    <property type="entry name" value="NEISSPPORIN"/>
</dbReference>
<dbReference type="EMBL" id="CABPSQ010000001">
    <property type="protein sequence ID" value="VVE61775.1"/>
    <property type="molecule type" value="Genomic_DNA"/>
</dbReference>
<sequence>MRGALRYLEPCRGSSRHAHRVAGVTRAPRAHHAAVRLCARVPGTMLAMAVGLAACNSSQAQVQIYGHLTPMTDWVGVSERQTPASAPRPTQAPAGAIRSPEMSGARMLSSISYFGMRGKEDLGDGYAAIWQIETPVSIDGKATGAIGARNSNVGVKGPFGTVFLGNWDTPYQWSTLSVGSPVRNPYTGDLSTILSNPGFNVPNTTTQSGRVNNASDATFNRRQGNTIQYWTPEWAGLQLQFSYSLSNGSVATPAGDISPQVFGAGLEYLNGPLRVRYAYELHKDYFGLAWLGAPASANPSNVGSRATGSTDDGHKVLIVFTYAQTKWVAGWDRLTYRTDDGTSGNLNRYRRDAFYAMVQHFFGGGRHSVWLGGGYAMNGACSRVGGAACNTDDLGATQLNLGYRYDFSKRTDVYVAYYQVINRAWGSYGFSPRPNFSGGNAPPGVHYRGVGVGIEHTF</sequence>
<dbReference type="InterPro" id="IPR033900">
    <property type="entry name" value="Gram_neg_porin_domain"/>
</dbReference>
<evidence type="ECO:0000313" key="13">
    <source>
        <dbReference type="EMBL" id="VVE61775.1"/>
    </source>
</evidence>
<keyword evidence="14" id="KW-1185">Reference proteome</keyword>
<reference evidence="13 14" key="1">
    <citation type="submission" date="2019-08" db="EMBL/GenBank/DDBJ databases">
        <authorList>
            <person name="Peeters C."/>
        </authorList>
    </citation>
    <scope>NUCLEOTIDE SEQUENCE [LARGE SCALE GENOMIC DNA]</scope>
    <source>
        <strain evidence="13 14">LMG 31118</strain>
    </source>
</reference>
<accession>A0A5E4ZN26</accession>
<gene>
    <name evidence="13" type="ORF">PCA31118_00750</name>
</gene>
<keyword evidence="4" id="KW-1134">Transmembrane beta strand</keyword>
<dbReference type="PANTHER" id="PTHR34501">
    <property type="entry name" value="PROTEIN YDDL-RELATED"/>
    <property type="match status" value="1"/>
</dbReference>
<evidence type="ECO:0000256" key="7">
    <source>
        <dbReference type="ARBA" id="ARBA00023065"/>
    </source>
</evidence>
<dbReference type="GO" id="GO:0006811">
    <property type="term" value="P:monoatomic ion transport"/>
    <property type="evidence" value="ECO:0007669"/>
    <property type="project" value="UniProtKB-KW"/>
</dbReference>
<evidence type="ECO:0000256" key="2">
    <source>
        <dbReference type="ARBA" id="ARBA00011233"/>
    </source>
</evidence>
<name>A0A5E4ZN26_9BURK</name>
<evidence type="ECO:0000256" key="5">
    <source>
        <dbReference type="ARBA" id="ARBA00022692"/>
    </source>
</evidence>
<dbReference type="InterPro" id="IPR002299">
    <property type="entry name" value="Porin_Neis"/>
</dbReference>
<proteinExistence type="predicted"/>
<evidence type="ECO:0000313" key="14">
    <source>
        <dbReference type="Proteomes" id="UP000414136"/>
    </source>
</evidence>